<reference evidence="2" key="1">
    <citation type="journal article" date="2023" name="Mol. Phylogenet. Evol.">
        <title>Genome-scale phylogeny and comparative genomics of the fungal order Sordariales.</title>
        <authorList>
            <person name="Hensen N."/>
            <person name="Bonometti L."/>
            <person name="Westerberg I."/>
            <person name="Brannstrom I.O."/>
            <person name="Guillou S."/>
            <person name="Cros-Aarteil S."/>
            <person name="Calhoun S."/>
            <person name="Haridas S."/>
            <person name="Kuo A."/>
            <person name="Mondo S."/>
            <person name="Pangilinan J."/>
            <person name="Riley R."/>
            <person name="LaButti K."/>
            <person name="Andreopoulos B."/>
            <person name="Lipzen A."/>
            <person name="Chen C."/>
            <person name="Yan M."/>
            <person name="Daum C."/>
            <person name="Ng V."/>
            <person name="Clum A."/>
            <person name="Steindorff A."/>
            <person name="Ohm R.A."/>
            <person name="Martin F."/>
            <person name="Silar P."/>
            <person name="Natvig D.O."/>
            <person name="Lalanne C."/>
            <person name="Gautier V."/>
            <person name="Ament-Velasquez S.L."/>
            <person name="Kruys A."/>
            <person name="Hutchinson M.I."/>
            <person name="Powell A.J."/>
            <person name="Barry K."/>
            <person name="Miller A.N."/>
            <person name="Grigoriev I.V."/>
            <person name="Debuchy R."/>
            <person name="Gladieux P."/>
            <person name="Hiltunen Thoren M."/>
            <person name="Johannesson H."/>
        </authorList>
    </citation>
    <scope>NUCLEOTIDE SEQUENCE</scope>
    <source>
        <strain evidence="2">CBS 123565</strain>
    </source>
</reference>
<keyword evidence="1" id="KW-0732">Signal</keyword>
<reference evidence="2" key="2">
    <citation type="submission" date="2023-05" db="EMBL/GenBank/DDBJ databases">
        <authorList>
            <consortium name="Lawrence Berkeley National Laboratory"/>
            <person name="Steindorff A."/>
            <person name="Hensen N."/>
            <person name="Bonometti L."/>
            <person name="Westerberg I."/>
            <person name="Brannstrom I.O."/>
            <person name="Guillou S."/>
            <person name="Cros-Aarteil S."/>
            <person name="Calhoun S."/>
            <person name="Haridas S."/>
            <person name="Kuo A."/>
            <person name="Mondo S."/>
            <person name="Pangilinan J."/>
            <person name="Riley R."/>
            <person name="Labutti K."/>
            <person name="Andreopoulos B."/>
            <person name="Lipzen A."/>
            <person name="Chen C."/>
            <person name="Yanf M."/>
            <person name="Daum C."/>
            <person name="Ng V."/>
            <person name="Clum A."/>
            <person name="Ohm R."/>
            <person name="Martin F."/>
            <person name="Silar P."/>
            <person name="Natvig D."/>
            <person name="Lalanne C."/>
            <person name="Gautier V."/>
            <person name="Ament-Velasquez S.L."/>
            <person name="Kruys A."/>
            <person name="Hutchinson M.I."/>
            <person name="Powell A.J."/>
            <person name="Barry K."/>
            <person name="Miller A.N."/>
            <person name="Grigoriev I.V."/>
            <person name="Debuchy R."/>
            <person name="Gladieux P."/>
            <person name="Thoren M.H."/>
            <person name="Johannesson H."/>
        </authorList>
    </citation>
    <scope>NUCLEOTIDE SEQUENCE</scope>
    <source>
        <strain evidence="2">CBS 123565</strain>
    </source>
</reference>
<gene>
    <name evidence="2" type="ORF">BT67DRAFT_299596</name>
</gene>
<comment type="caution">
    <text evidence="2">The sequence shown here is derived from an EMBL/GenBank/DDBJ whole genome shotgun (WGS) entry which is preliminary data.</text>
</comment>
<sequence length="78" mass="8933">MTSILISFLLVTWVLKIFSTRTWKRVSSSLVSILSTTQKSEVRMGIRGRIPFVRSSHHRMGNPTKVIILATERRNHAP</sequence>
<feature type="chain" id="PRO_5042945556" description="Secreted protein" evidence="1">
    <location>
        <begin position="20"/>
        <end position="78"/>
    </location>
</feature>
<evidence type="ECO:0000313" key="3">
    <source>
        <dbReference type="Proteomes" id="UP001304895"/>
    </source>
</evidence>
<dbReference type="EMBL" id="MU853408">
    <property type="protein sequence ID" value="KAK4134610.1"/>
    <property type="molecule type" value="Genomic_DNA"/>
</dbReference>
<name>A0AAN6UL45_9PEZI</name>
<dbReference type="Proteomes" id="UP001304895">
    <property type="component" value="Unassembled WGS sequence"/>
</dbReference>
<organism evidence="2 3">
    <name type="scientific">Trichocladium antarcticum</name>
    <dbReference type="NCBI Taxonomy" id="1450529"/>
    <lineage>
        <taxon>Eukaryota</taxon>
        <taxon>Fungi</taxon>
        <taxon>Dikarya</taxon>
        <taxon>Ascomycota</taxon>
        <taxon>Pezizomycotina</taxon>
        <taxon>Sordariomycetes</taxon>
        <taxon>Sordariomycetidae</taxon>
        <taxon>Sordariales</taxon>
        <taxon>Chaetomiaceae</taxon>
        <taxon>Trichocladium</taxon>
    </lineage>
</organism>
<evidence type="ECO:0000256" key="1">
    <source>
        <dbReference type="SAM" id="SignalP"/>
    </source>
</evidence>
<proteinExistence type="predicted"/>
<keyword evidence="3" id="KW-1185">Reference proteome</keyword>
<protein>
    <recommendedName>
        <fullName evidence="4">Secreted protein</fullName>
    </recommendedName>
</protein>
<evidence type="ECO:0008006" key="4">
    <source>
        <dbReference type="Google" id="ProtNLM"/>
    </source>
</evidence>
<dbReference type="AlphaFoldDB" id="A0AAN6UL45"/>
<evidence type="ECO:0000313" key="2">
    <source>
        <dbReference type="EMBL" id="KAK4134610.1"/>
    </source>
</evidence>
<accession>A0AAN6UL45</accession>
<feature type="signal peptide" evidence="1">
    <location>
        <begin position="1"/>
        <end position="19"/>
    </location>
</feature>